<dbReference type="RefSeq" id="WP_200357566.1">
    <property type="nucleotide sequence ID" value="NZ_JAENIL010000046.1"/>
</dbReference>
<evidence type="ECO:0000256" key="1">
    <source>
        <dbReference type="SAM" id="SignalP"/>
    </source>
</evidence>
<dbReference type="Gene3D" id="2.160.20.10">
    <property type="entry name" value="Single-stranded right-handed beta-helix, Pectin lyase-like"/>
    <property type="match status" value="2"/>
</dbReference>
<dbReference type="InterPro" id="IPR032532">
    <property type="entry name" value="DUF4955"/>
</dbReference>
<comment type="caution">
    <text evidence="3">The sequence shown here is derived from an EMBL/GenBank/DDBJ whole genome shotgun (WGS) entry which is preliminary data.</text>
</comment>
<feature type="chain" id="PRO_5036748579" evidence="1">
    <location>
        <begin position="24"/>
        <end position="640"/>
    </location>
</feature>
<feature type="domain" description="F5/8 type C" evidence="2">
    <location>
        <begin position="504"/>
        <end position="640"/>
    </location>
</feature>
<accession>A0A934VT54</accession>
<keyword evidence="4" id="KW-1185">Reference proteome</keyword>
<evidence type="ECO:0000313" key="4">
    <source>
        <dbReference type="Proteomes" id="UP000617628"/>
    </source>
</evidence>
<dbReference type="InterPro" id="IPR008979">
    <property type="entry name" value="Galactose-bd-like_sf"/>
</dbReference>
<dbReference type="InterPro" id="IPR011050">
    <property type="entry name" value="Pectin_lyase_fold/virulence"/>
</dbReference>
<dbReference type="SUPFAM" id="SSF51126">
    <property type="entry name" value="Pectin lyase-like"/>
    <property type="match status" value="1"/>
</dbReference>
<organism evidence="3 4">
    <name type="scientific">Pelagicoccus mobilis</name>
    <dbReference type="NCBI Taxonomy" id="415221"/>
    <lineage>
        <taxon>Bacteria</taxon>
        <taxon>Pseudomonadati</taxon>
        <taxon>Verrucomicrobiota</taxon>
        <taxon>Opitutia</taxon>
        <taxon>Puniceicoccales</taxon>
        <taxon>Pelagicoccaceae</taxon>
        <taxon>Pelagicoccus</taxon>
    </lineage>
</organism>
<protein>
    <submittedName>
        <fullName evidence="3">DUF4955 domain-containing protein</fullName>
    </submittedName>
</protein>
<dbReference type="InterPro" id="IPR012334">
    <property type="entry name" value="Pectin_lyas_fold"/>
</dbReference>
<feature type="signal peptide" evidence="1">
    <location>
        <begin position="1"/>
        <end position="23"/>
    </location>
</feature>
<name>A0A934VT54_9BACT</name>
<evidence type="ECO:0000313" key="3">
    <source>
        <dbReference type="EMBL" id="MBK1879353.1"/>
    </source>
</evidence>
<evidence type="ECO:0000259" key="2">
    <source>
        <dbReference type="PROSITE" id="PS50022"/>
    </source>
</evidence>
<sequence length="640" mass="71144">MTRTKRILAFSAYLTGLIPLASAQNVAPSWIDFVDGRAEGRETTLPDYSFAGYHFSERPIPNSSSWTQLHVTDFGAIPDDNLLDIEGIQTALDAAHAVEGPVVLNFPAGRFILGAGELKDHVFEINRSHIVLKGAGDSEGGTELYFHEYRDRELPEKPRLLVRPPDYDRINKDQTLLAECVESVPHGAFSITVKDASKLSVGQDITLFHQSLEAVHKVAEGLTFNPLWNMGKRGIRIYEEHTITAIDGNLVTFKNPVQLHIPEGAGTTQIWPYNPIEEVGIEGIRFSSGWAHYPQDFKHHMNWEVDYAYRGIHLMAVKNSWIQNCTITDWNVGLTLDDALAVTVEDVTFSGKAGHTSGYPRDSYGVLFNRVINETDNWHGIGFRWTTTACVFLDSVMTEDQSVDCHGYHPYSNLIDSVKGGRFTHNGGNQGSYPNGGPHITFWNFEHNASAPSTVYDFWSPEVRKIHNYVKPNFAGLRSPGEEIVFQDVNKGEVGLDELRNQVAYPPSLFRAQLQLRLHGSLITANNAAPGHPASLANDSDPTTKWISDGELINSELILDLGTIQTVSGVKIQEHTGNVDGYQLHAWQDGAWVKIHEGKKIGSDHTADFDPIDTRRVKLTLTRAKRGTLAAIAEFDLITQ</sequence>
<proteinExistence type="predicted"/>
<keyword evidence="1" id="KW-0732">Signal</keyword>
<dbReference type="EMBL" id="JAENIL010000046">
    <property type="protein sequence ID" value="MBK1879353.1"/>
    <property type="molecule type" value="Genomic_DNA"/>
</dbReference>
<dbReference type="InterPro" id="IPR000421">
    <property type="entry name" value="FA58C"/>
</dbReference>
<reference evidence="3" key="1">
    <citation type="submission" date="2021-01" db="EMBL/GenBank/DDBJ databases">
        <title>Modified the classification status of verrucomicrobia.</title>
        <authorList>
            <person name="Feng X."/>
        </authorList>
    </citation>
    <scope>NUCLEOTIDE SEQUENCE</scope>
    <source>
        <strain evidence="3">KCTC 13126</strain>
    </source>
</reference>
<dbReference type="Pfam" id="PF16315">
    <property type="entry name" value="DUF4955"/>
    <property type="match status" value="1"/>
</dbReference>
<dbReference type="Proteomes" id="UP000617628">
    <property type="component" value="Unassembled WGS sequence"/>
</dbReference>
<gene>
    <name evidence="3" type="ORF">JIN87_20870</name>
</gene>
<dbReference type="Gene3D" id="2.60.120.260">
    <property type="entry name" value="Galactose-binding domain-like"/>
    <property type="match status" value="1"/>
</dbReference>
<dbReference type="Pfam" id="PF00754">
    <property type="entry name" value="F5_F8_type_C"/>
    <property type="match status" value="1"/>
</dbReference>
<dbReference type="AlphaFoldDB" id="A0A934VT54"/>
<dbReference type="PROSITE" id="PS50022">
    <property type="entry name" value="FA58C_3"/>
    <property type="match status" value="1"/>
</dbReference>
<dbReference type="SUPFAM" id="SSF49785">
    <property type="entry name" value="Galactose-binding domain-like"/>
    <property type="match status" value="1"/>
</dbReference>